<dbReference type="InterPro" id="IPR000683">
    <property type="entry name" value="Gfo/Idh/MocA-like_OxRdtase_N"/>
</dbReference>
<proteinExistence type="predicted"/>
<dbReference type="PANTHER" id="PTHR43708">
    <property type="entry name" value="CONSERVED EXPRESSED OXIDOREDUCTASE (EUROFUNG)"/>
    <property type="match status" value="1"/>
</dbReference>
<evidence type="ECO:0000259" key="2">
    <source>
        <dbReference type="Pfam" id="PF22725"/>
    </source>
</evidence>
<name>A0A2M9G5Z8_9PROT</name>
<dbReference type="Gene3D" id="3.30.360.10">
    <property type="entry name" value="Dihydrodipicolinate Reductase, domain 2"/>
    <property type="match status" value="1"/>
</dbReference>
<gene>
    <name evidence="3" type="ORF">CVT23_02565</name>
</gene>
<feature type="domain" description="GFO/IDH/MocA-like oxidoreductase" evidence="2">
    <location>
        <begin position="126"/>
        <end position="254"/>
    </location>
</feature>
<evidence type="ECO:0000259" key="1">
    <source>
        <dbReference type="Pfam" id="PF01408"/>
    </source>
</evidence>
<dbReference type="GO" id="GO:0000166">
    <property type="term" value="F:nucleotide binding"/>
    <property type="evidence" value="ECO:0007669"/>
    <property type="project" value="InterPro"/>
</dbReference>
<evidence type="ECO:0000313" key="3">
    <source>
        <dbReference type="EMBL" id="PJK31137.1"/>
    </source>
</evidence>
<accession>A0A2M9G5Z8</accession>
<dbReference type="Proteomes" id="UP000229498">
    <property type="component" value="Unassembled WGS sequence"/>
</dbReference>
<dbReference type="Pfam" id="PF01408">
    <property type="entry name" value="GFO_IDH_MocA"/>
    <property type="match status" value="1"/>
</dbReference>
<dbReference type="OrthoDB" id="9792935at2"/>
<dbReference type="RefSeq" id="WP_109796245.1">
    <property type="nucleotide sequence ID" value="NZ_PHIG01000007.1"/>
</dbReference>
<organism evidence="3 4">
    <name type="scientific">Minwuia thermotolerans</name>
    <dbReference type="NCBI Taxonomy" id="2056226"/>
    <lineage>
        <taxon>Bacteria</taxon>
        <taxon>Pseudomonadati</taxon>
        <taxon>Pseudomonadota</taxon>
        <taxon>Alphaproteobacteria</taxon>
        <taxon>Minwuiales</taxon>
        <taxon>Minwuiaceae</taxon>
        <taxon>Minwuia</taxon>
    </lineage>
</organism>
<feature type="domain" description="Gfo/Idh/MocA-like oxidoreductase N-terminal" evidence="1">
    <location>
        <begin position="4"/>
        <end position="116"/>
    </location>
</feature>
<sequence>MSLRVLGVGAGYFAQFHYDSWKRLDRAELAGVCDLDVGKAEAVGGAPAFADLDEALEKTAPDVVDLITTPATRLVLARRVSERGLPMILQKPLADDLAGARAIADTVEAAGVRALVHENFRFQPWYREARRLLDAGLLGAPQSILFRLRPGDGRGPDAYLARQPYFRQMPRFLVHETGIHFIDTFRFLLGEVGEVCADLRRLNPAIAGEDAGIVLFRFRDGGRGVFDANRLAEFEAANPRLTMGELWLDGTEARLRLTGDGALWVKPNGQAERRHGYAWDDRGFGGDCVHAFQAHALAHFLDGAPPETNVRAYLRNIEIEEAVYRSAEEGRWVAV</sequence>
<dbReference type="Pfam" id="PF22725">
    <property type="entry name" value="GFO_IDH_MocA_C3"/>
    <property type="match status" value="1"/>
</dbReference>
<dbReference type="PANTHER" id="PTHR43708:SF8">
    <property type="entry name" value="OXIDOREDUCTASE"/>
    <property type="match status" value="1"/>
</dbReference>
<dbReference type="InterPro" id="IPR036291">
    <property type="entry name" value="NAD(P)-bd_dom_sf"/>
</dbReference>
<comment type="caution">
    <text evidence="3">The sequence shown here is derived from an EMBL/GenBank/DDBJ whole genome shotgun (WGS) entry which is preliminary data.</text>
</comment>
<protein>
    <submittedName>
        <fullName evidence="3">Dehydrogenase</fullName>
    </submittedName>
</protein>
<dbReference type="Gene3D" id="3.40.50.720">
    <property type="entry name" value="NAD(P)-binding Rossmann-like Domain"/>
    <property type="match status" value="1"/>
</dbReference>
<evidence type="ECO:0000313" key="4">
    <source>
        <dbReference type="Proteomes" id="UP000229498"/>
    </source>
</evidence>
<dbReference type="SUPFAM" id="SSF51735">
    <property type="entry name" value="NAD(P)-binding Rossmann-fold domains"/>
    <property type="match status" value="1"/>
</dbReference>
<dbReference type="EMBL" id="PHIG01000007">
    <property type="protein sequence ID" value="PJK31137.1"/>
    <property type="molecule type" value="Genomic_DNA"/>
</dbReference>
<keyword evidence="4" id="KW-1185">Reference proteome</keyword>
<dbReference type="AlphaFoldDB" id="A0A2M9G5Z8"/>
<reference evidence="3 4" key="1">
    <citation type="submission" date="2017-11" db="EMBL/GenBank/DDBJ databases">
        <title>Draft genome sequence of Rhizobiales bacterium SY3-13.</title>
        <authorList>
            <person name="Sun C."/>
        </authorList>
    </citation>
    <scope>NUCLEOTIDE SEQUENCE [LARGE SCALE GENOMIC DNA]</scope>
    <source>
        <strain evidence="3 4">SY3-13</strain>
    </source>
</reference>
<dbReference type="InterPro" id="IPR051317">
    <property type="entry name" value="Gfo/Idh/MocA_oxidoreduct"/>
</dbReference>
<dbReference type="InterPro" id="IPR055170">
    <property type="entry name" value="GFO_IDH_MocA-like_dom"/>
</dbReference>
<dbReference type="SUPFAM" id="SSF55347">
    <property type="entry name" value="Glyceraldehyde-3-phosphate dehydrogenase-like, C-terminal domain"/>
    <property type="match status" value="1"/>
</dbReference>